<dbReference type="Proteomes" id="UP000460549">
    <property type="component" value="Unassembled WGS sequence"/>
</dbReference>
<evidence type="ECO:0000256" key="4">
    <source>
        <dbReference type="ARBA" id="ARBA00022989"/>
    </source>
</evidence>
<keyword evidence="9" id="KW-1185">Reference proteome</keyword>
<protein>
    <submittedName>
        <fullName evidence="8">PspC domain-containing protein</fullName>
    </submittedName>
</protein>
<evidence type="ECO:0000256" key="3">
    <source>
        <dbReference type="ARBA" id="ARBA00022692"/>
    </source>
</evidence>
<dbReference type="EMBL" id="VUNN01000021">
    <property type="protein sequence ID" value="MSU06940.1"/>
    <property type="molecule type" value="Genomic_DNA"/>
</dbReference>
<dbReference type="RefSeq" id="WP_154426216.1">
    <property type="nucleotide sequence ID" value="NZ_JAQYGB010000042.1"/>
</dbReference>
<proteinExistence type="predicted"/>
<dbReference type="InterPro" id="IPR052027">
    <property type="entry name" value="PspC"/>
</dbReference>
<dbReference type="AlphaFoldDB" id="A0A7X2PEN3"/>
<comment type="caution">
    <text evidence="8">The sequence shown here is derived from an EMBL/GenBank/DDBJ whole genome shotgun (WGS) entry which is preliminary data.</text>
</comment>
<evidence type="ECO:0000313" key="9">
    <source>
        <dbReference type="Proteomes" id="UP000460549"/>
    </source>
</evidence>
<evidence type="ECO:0000256" key="6">
    <source>
        <dbReference type="SAM" id="Phobius"/>
    </source>
</evidence>
<reference evidence="8 9" key="1">
    <citation type="submission" date="2019-08" db="EMBL/GenBank/DDBJ databases">
        <title>In-depth cultivation of the pig gut microbiome towards novel bacterial diversity and tailored functional studies.</title>
        <authorList>
            <person name="Wylensek D."/>
            <person name="Hitch T.C.A."/>
            <person name="Clavel T."/>
        </authorList>
    </citation>
    <scope>NUCLEOTIDE SEQUENCE [LARGE SCALE GENOMIC DNA]</scope>
    <source>
        <strain evidence="8 9">NM-380-WT-3C1</strain>
    </source>
</reference>
<organism evidence="8 9">
    <name type="scientific">Bullifex porci</name>
    <dbReference type="NCBI Taxonomy" id="2606638"/>
    <lineage>
        <taxon>Bacteria</taxon>
        <taxon>Pseudomonadati</taxon>
        <taxon>Spirochaetota</taxon>
        <taxon>Spirochaetia</taxon>
        <taxon>Spirochaetales</taxon>
        <taxon>Spirochaetaceae</taxon>
        <taxon>Bullifex</taxon>
    </lineage>
</organism>
<keyword evidence="3 6" id="KW-0812">Transmembrane</keyword>
<dbReference type="Pfam" id="PF04024">
    <property type="entry name" value="PspC"/>
    <property type="match status" value="1"/>
</dbReference>
<evidence type="ECO:0000256" key="2">
    <source>
        <dbReference type="ARBA" id="ARBA00022475"/>
    </source>
</evidence>
<evidence type="ECO:0000259" key="7">
    <source>
        <dbReference type="Pfam" id="PF04024"/>
    </source>
</evidence>
<accession>A0A7X2PEN3</accession>
<evidence type="ECO:0000313" key="8">
    <source>
        <dbReference type="EMBL" id="MSU06940.1"/>
    </source>
</evidence>
<keyword evidence="2" id="KW-1003">Cell membrane</keyword>
<dbReference type="PANTHER" id="PTHR33885">
    <property type="entry name" value="PHAGE SHOCK PROTEIN C"/>
    <property type="match status" value="1"/>
</dbReference>
<keyword evidence="4 6" id="KW-1133">Transmembrane helix</keyword>
<dbReference type="InterPro" id="IPR007168">
    <property type="entry name" value="Phageshock_PspC_N"/>
</dbReference>
<feature type="domain" description="Phage shock protein PspC N-terminal" evidence="7">
    <location>
        <begin position="8"/>
        <end position="64"/>
    </location>
</feature>
<comment type="subcellular location">
    <subcellularLocation>
        <location evidence="1">Cell membrane</location>
        <topology evidence="1">Single-pass membrane protein</topology>
    </subcellularLocation>
</comment>
<name>A0A7X2PEN3_9SPIO</name>
<keyword evidence="5 6" id="KW-0472">Membrane</keyword>
<sequence>MFSAYQRRLLRVPNGMLFGVCAGLGRRLGISTTLVRLITFIAFCATGFFPVGLIYILLAIILPVGPQY</sequence>
<evidence type="ECO:0000256" key="5">
    <source>
        <dbReference type="ARBA" id="ARBA00023136"/>
    </source>
</evidence>
<feature type="transmembrane region" description="Helical" evidence="6">
    <location>
        <begin position="34"/>
        <end position="62"/>
    </location>
</feature>
<dbReference type="PANTHER" id="PTHR33885:SF3">
    <property type="entry name" value="PHAGE SHOCK PROTEIN C"/>
    <property type="match status" value="1"/>
</dbReference>
<gene>
    <name evidence="8" type="ORF">FYJ80_09175</name>
</gene>
<evidence type="ECO:0000256" key="1">
    <source>
        <dbReference type="ARBA" id="ARBA00004162"/>
    </source>
</evidence>
<dbReference type="GO" id="GO:0005886">
    <property type="term" value="C:plasma membrane"/>
    <property type="evidence" value="ECO:0007669"/>
    <property type="project" value="UniProtKB-SubCell"/>
</dbReference>